<feature type="transmembrane region" description="Helical" evidence="1">
    <location>
        <begin position="68"/>
        <end position="83"/>
    </location>
</feature>
<protein>
    <submittedName>
        <fullName evidence="2">Putative L-valine exporter</fullName>
    </submittedName>
</protein>
<dbReference type="InterPro" id="IPR008407">
    <property type="entry name" value="Brnchd-chn_aa_trnsp_AzlD"/>
</dbReference>
<keyword evidence="1" id="KW-1133">Transmembrane helix</keyword>
<name>A0A3P5WXK0_9RHOB</name>
<dbReference type="OrthoDB" id="7960852at2"/>
<evidence type="ECO:0000256" key="1">
    <source>
        <dbReference type="SAM" id="Phobius"/>
    </source>
</evidence>
<dbReference type="Proteomes" id="UP000277498">
    <property type="component" value="Unassembled WGS sequence"/>
</dbReference>
<dbReference type="EMBL" id="UXAW01000055">
    <property type="protein sequence ID" value="VDC26428.1"/>
    <property type="molecule type" value="Genomic_DNA"/>
</dbReference>
<dbReference type="AlphaFoldDB" id="A0A3P5WXK0"/>
<dbReference type="RefSeq" id="WP_124086084.1">
    <property type="nucleotide sequence ID" value="NZ_UXAW01000055.1"/>
</dbReference>
<accession>A0A3P5WXK0</accession>
<proteinExistence type="predicted"/>
<gene>
    <name evidence="2" type="ORF">XINFAN_01667</name>
</gene>
<reference evidence="2 3" key="1">
    <citation type="submission" date="2018-11" db="EMBL/GenBank/DDBJ databases">
        <authorList>
            <person name="Criscuolo A."/>
        </authorList>
    </citation>
    <scope>NUCLEOTIDE SEQUENCE [LARGE SCALE GENOMIC DNA]</scope>
    <source>
        <strain evidence="2">ACIP111625</strain>
    </source>
</reference>
<feature type="transmembrane region" description="Helical" evidence="1">
    <location>
        <begin position="89"/>
        <end position="106"/>
    </location>
</feature>
<feature type="transmembrane region" description="Helical" evidence="1">
    <location>
        <begin position="36"/>
        <end position="61"/>
    </location>
</feature>
<keyword evidence="1" id="KW-0472">Membrane</keyword>
<sequence>MNPDLILMALLAGGANWAFRALPTLMMRSEPRPGGLLAGFLGSTGPAAIATLFTASILPALTPVRGDLLPVAAGVVATVLAFLPRRSVVAATLTGALVCGLVTALMR</sequence>
<keyword evidence="1" id="KW-0812">Transmembrane</keyword>
<keyword evidence="3" id="KW-1185">Reference proteome</keyword>
<evidence type="ECO:0000313" key="3">
    <source>
        <dbReference type="Proteomes" id="UP000277498"/>
    </source>
</evidence>
<dbReference type="Pfam" id="PF05437">
    <property type="entry name" value="AzlD"/>
    <property type="match status" value="1"/>
</dbReference>
<evidence type="ECO:0000313" key="2">
    <source>
        <dbReference type="EMBL" id="VDC26428.1"/>
    </source>
</evidence>
<organism evidence="2 3">
    <name type="scientific">Pseudogemmobacter humi</name>
    <dbReference type="NCBI Taxonomy" id="2483812"/>
    <lineage>
        <taxon>Bacteria</taxon>
        <taxon>Pseudomonadati</taxon>
        <taxon>Pseudomonadota</taxon>
        <taxon>Alphaproteobacteria</taxon>
        <taxon>Rhodobacterales</taxon>
        <taxon>Paracoccaceae</taxon>
        <taxon>Pseudogemmobacter</taxon>
    </lineage>
</organism>